<accession>A0A0F4YHA1</accession>
<gene>
    <name evidence="2" type="ORF">T310_8990</name>
</gene>
<feature type="region of interest" description="Disordered" evidence="1">
    <location>
        <begin position="1"/>
        <end position="36"/>
    </location>
</feature>
<dbReference type="GeneID" id="25321063"/>
<comment type="caution">
    <text evidence="2">The sequence shown here is derived from an EMBL/GenBank/DDBJ whole genome shotgun (WGS) entry which is preliminary data.</text>
</comment>
<sequence>QGLVSRLKCPRPRPRPRLKRAPTRLPTRHSPRSRMVELPSRRRLLRPRARKSLGSLSPTKRKLLARTGRRRGRLLAAPNLNRTATRRWPA</sequence>
<proteinExistence type="predicted"/>
<protein>
    <submittedName>
        <fullName evidence="2">Uncharacterized protein</fullName>
    </submittedName>
</protein>
<feature type="region of interest" description="Disordered" evidence="1">
    <location>
        <begin position="66"/>
        <end position="90"/>
    </location>
</feature>
<keyword evidence="3" id="KW-1185">Reference proteome</keyword>
<feature type="compositionally biased region" description="Basic residues" evidence="1">
    <location>
        <begin position="8"/>
        <end position="32"/>
    </location>
</feature>
<evidence type="ECO:0000313" key="3">
    <source>
        <dbReference type="Proteomes" id="UP000053958"/>
    </source>
</evidence>
<name>A0A0F4YHA1_RASE3</name>
<dbReference type="Proteomes" id="UP000053958">
    <property type="component" value="Unassembled WGS sequence"/>
</dbReference>
<evidence type="ECO:0000256" key="1">
    <source>
        <dbReference type="SAM" id="MobiDB-lite"/>
    </source>
</evidence>
<dbReference type="AlphaFoldDB" id="A0A0F4YHA1"/>
<reference evidence="2 3" key="1">
    <citation type="submission" date="2015-04" db="EMBL/GenBank/DDBJ databases">
        <authorList>
            <person name="Heijne W.H."/>
            <person name="Fedorova N.D."/>
            <person name="Nierman W.C."/>
            <person name="Vollebregt A.W."/>
            <person name="Zhao Z."/>
            <person name="Wu L."/>
            <person name="Kumar M."/>
            <person name="Stam H."/>
            <person name="van den Berg M.A."/>
            <person name="Pel H.J."/>
        </authorList>
    </citation>
    <scope>NUCLEOTIDE SEQUENCE [LARGE SCALE GENOMIC DNA]</scope>
    <source>
        <strain evidence="2 3">CBS 393.64</strain>
    </source>
</reference>
<evidence type="ECO:0000313" key="2">
    <source>
        <dbReference type="EMBL" id="KKA17261.1"/>
    </source>
</evidence>
<dbReference type="EMBL" id="LASV01000681">
    <property type="protein sequence ID" value="KKA17261.1"/>
    <property type="molecule type" value="Genomic_DNA"/>
</dbReference>
<organism evidence="2 3">
    <name type="scientific">Rasamsonia emersonii (strain ATCC 16479 / CBS 393.64 / IMI 116815)</name>
    <dbReference type="NCBI Taxonomy" id="1408163"/>
    <lineage>
        <taxon>Eukaryota</taxon>
        <taxon>Fungi</taxon>
        <taxon>Dikarya</taxon>
        <taxon>Ascomycota</taxon>
        <taxon>Pezizomycotina</taxon>
        <taxon>Eurotiomycetes</taxon>
        <taxon>Eurotiomycetidae</taxon>
        <taxon>Eurotiales</taxon>
        <taxon>Trichocomaceae</taxon>
        <taxon>Rasamsonia</taxon>
    </lineage>
</organism>
<dbReference type="RefSeq" id="XP_013323873.1">
    <property type="nucleotide sequence ID" value="XM_013468419.1"/>
</dbReference>
<feature type="non-terminal residue" evidence="2">
    <location>
        <position position="1"/>
    </location>
</feature>